<dbReference type="RefSeq" id="WP_200064070.1">
    <property type="nucleotide sequence ID" value="NZ_JAEHFW010000001.1"/>
</dbReference>
<dbReference type="EMBL" id="JAEHFW010000001">
    <property type="protein sequence ID" value="MBK0378354.1"/>
    <property type="molecule type" value="Genomic_DNA"/>
</dbReference>
<dbReference type="Pfam" id="PF13472">
    <property type="entry name" value="Lipase_GDSL_2"/>
    <property type="match status" value="1"/>
</dbReference>
<dbReference type="InterPro" id="IPR013830">
    <property type="entry name" value="SGNH_hydro"/>
</dbReference>
<dbReference type="PROSITE" id="PS51318">
    <property type="entry name" value="TAT"/>
    <property type="match status" value="1"/>
</dbReference>
<accession>A0A934ULH6</accession>
<dbReference type="Proteomes" id="UP000613193">
    <property type="component" value="Unassembled WGS sequence"/>
</dbReference>
<dbReference type="InterPro" id="IPR036514">
    <property type="entry name" value="SGNH_hydro_sf"/>
</dbReference>
<evidence type="ECO:0000313" key="3">
    <source>
        <dbReference type="Proteomes" id="UP000613193"/>
    </source>
</evidence>
<dbReference type="InterPro" id="IPR006311">
    <property type="entry name" value="TAT_signal"/>
</dbReference>
<keyword evidence="2" id="KW-0378">Hydrolase</keyword>
<proteinExistence type="predicted"/>
<sequence length="256" mass="28611">MKNIFQNSRRNFIRKAAIGTMAAISIPHIVDAATNSIKDGKKVQLNKDDIILFQGDSITDWGRDRNKTEPNNTSALGSGYPLLTAGELLMKNPEKNLQIYNKGISGNKVFQLADRWDTDTIALKPTILSIHIGVNDYWHTLGGGYKGTIETYITDYKKLLDRTKKELPGVKIIIGEPFGVKGVKAVTDAWYPAFDKYRKAARDIAEEYDLPFIPYQAIFDKALESAPGSYWTLDGVHPSIAGEKLMSHGWMKMVKS</sequence>
<dbReference type="Gene3D" id="3.40.50.1110">
    <property type="entry name" value="SGNH hydrolase"/>
    <property type="match status" value="1"/>
</dbReference>
<dbReference type="InterPro" id="IPR051532">
    <property type="entry name" value="Ester_Hydrolysis_Enzymes"/>
</dbReference>
<gene>
    <name evidence="2" type="ORF">I5M19_03490</name>
</gene>
<comment type="caution">
    <text evidence="2">The sequence shown here is derived from an EMBL/GenBank/DDBJ whole genome shotgun (WGS) entry which is preliminary data.</text>
</comment>
<dbReference type="GO" id="GO:0004622">
    <property type="term" value="F:phosphatidylcholine lysophospholipase activity"/>
    <property type="evidence" value="ECO:0007669"/>
    <property type="project" value="TreeGrafter"/>
</dbReference>
<feature type="domain" description="SGNH hydrolase-type esterase" evidence="1">
    <location>
        <begin position="55"/>
        <end position="244"/>
    </location>
</feature>
<keyword evidence="3" id="KW-1185">Reference proteome</keyword>
<dbReference type="AlphaFoldDB" id="A0A934ULH6"/>
<reference evidence="2" key="1">
    <citation type="submission" date="2020-12" db="EMBL/GenBank/DDBJ databases">
        <title>Bacterial novel species Mucilaginibacter sp. SD-g isolated from soil.</title>
        <authorList>
            <person name="Jung H.-Y."/>
        </authorList>
    </citation>
    <scope>NUCLEOTIDE SEQUENCE</scope>
    <source>
        <strain evidence="2">SD-g</strain>
    </source>
</reference>
<evidence type="ECO:0000313" key="2">
    <source>
        <dbReference type="EMBL" id="MBK0378354.1"/>
    </source>
</evidence>
<dbReference type="PANTHER" id="PTHR30383">
    <property type="entry name" value="THIOESTERASE 1/PROTEASE 1/LYSOPHOSPHOLIPASE L1"/>
    <property type="match status" value="1"/>
</dbReference>
<dbReference type="SUPFAM" id="SSF52266">
    <property type="entry name" value="SGNH hydrolase"/>
    <property type="match status" value="1"/>
</dbReference>
<protein>
    <submittedName>
        <fullName evidence="2">SGNH/GDSL hydrolase family protein</fullName>
    </submittedName>
</protein>
<dbReference type="PANTHER" id="PTHR30383:SF5">
    <property type="entry name" value="SGNH HYDROLASE-TYPE ESTERASE DOMAIN-CONTAINING PROTEIN"/>
    <property type="match status" value="1"/>
</dbReference>
<organism evidence="2 3">
    <name type="scientific">Mucilaginibacter segetis</name>
    <dbReference type="NCBI Taxonomy" id="2793071"/>
    <lineage>
        <taxon>Bacteria</taxon>
        <taxon>Pseudomonadati</taxon>
        <taxon>Bacteroidota</taxon>
        <taxon>Sphingobacteriia</taxon>
        <taxon>Sphingobacteriales</taxon>
        <taxon>Sphingobacteriaceae</taxon>
        <taxon>Mucilaginibacter</taxon>
    </lineage>
</organism>
<dbReference type="CDD" id="cd01834">
    <property type="entry name" value="SGNH_hydrolase_like_2"/>
    <property type="match status" value="1"/>
</dbReference>
<evidence type="ECO:0000259" key="1">
    <source>
        <dbReference type="Pfam" id="PF13472"/>
    </source>
</evidence>
<name>A0A934ULH6_9SPHI</name>